<dbReference type="InterPro" id="IPR001543">
    <property type="entry name" value="FliN-like_C"/>
</dbReference>
<feature type="region of interest" description="Disordered" evidence="7">
    <location>
        <begin position="176"/>
        <end position="195"/>
    </location>
</feature>
<dbReference type="InterPro" id="IPR051469">
    <property type="entry name" value="FliN/MopA/SpaO"/>
</dbReference>
<comment type="subcellular location">
    <subcellularLocation>
        <location evidence="1">Cell membrane</location>
        <topology evidence="1">Peripheral membrane protein</topology>
        <orientation evidence="1">Cytoplasmic side</orientation>
    </subcellularLocation>
</comment>
<dbReference type="Gene3D" id="2.30.330.10">
    <property type="entry name" value="SpoA-like"/>
    <property type="match status" value="1"/>
</dbReference>
<keyword evidence="10" id="KW-0282">Flagellum</keyword>
<evidence type="ECO:0000256" key="7">
    <source>
        <dbReference type="SAM" id="MobiDB-lite"/>
    </source>
</evidence>
<dbReference type="InterPro" id="IPR028051">
    <property type="entry name" value="CheX-like_dom"/>
</dbReference>
<dbReference type="GO" id="GO:0071973">
    <property type="term" value="P:bacterial-type flagellum-dependent cell motility"/>
    <property type="evidence" value="ECO:0007669"/>
    <property type="project" value="InterPro"/>
</dbReference>
<gene>
    <name evidence="10" type="ORF">MNB_SM-5-1192</name>
</gene>
<dbReference type="Pfam" id="PF01052">
    <property type="entry name" value="FliMN_C"/>
    <property type="match status" value="1"/>
</dbReference>
<dbReference type="AlphaFoldDB" id="A0A1W1CLY9"/>
<evidence type="ECO:0000256" key="6">
    <source>
        <dbReference type="ARBA" id="ARBA00023136"/>
    </source>
</evidence>
<dbReference type="InterPro" id="IPR012826">
    <property type="entry name" value="FliN"/>
</dbReference>
<keyword evidence="6" id="KW-0472">Membrane</keyword>
<evidence type="ECO:0000256" key="4">
    <source>
        <dbReference type="ARBA" id="ARBA00022500"/>
    </source>
</evidence>
<dbReference type="GO" id="GO:0009425">
    <property type="term" value="C:bacterial-type flagellum basal body"/>
    <property type="evidence" value="ECO:0007669"/>
    <property type="project" value="InterPro"/>
</dbReference>
<dbReference type="PRINTS" id="PR00956">
    <property type="entry name" value="FLGMOTORFLIN"/>
</dbReference>
<proteinExistence type="inferred from homology"/>
<comment type="similarity">
    <text evidence="2">Belongs to the FliN/MopA/SpaO family.</text>
</comment>
<keyword evidence="3" id="KW-1003">Cell membrane</keyword>
<dbReference type="Pfam" id="PF13690">
    <property type="entry name" value="CheX"/>
    <property type="match status" value="1"/>
</dbReference>
<evidence type="ECO:0000259" key="9">
    <source>
        <dbReference type="Pfam" id="PF13690"/>
    </source>
</evidence>
<evidence type="ECO:0000256" key="1">
    <source>
        <dbReference type="ARBA" id="ARBA00004413"/>
    </source>
</evidence>
<dbReference type="PANTHER" id="PTHR43484">
    <property type="match status" value="1"/>
</dbReference>
<keyword evidence="10" id="KW-0966">Cell projection</keyword>
<evidence type="ECO:0000313" key="10">
    <source>
        <dbReference type="EMBL" id="SFV66826.1"/>
    </source>
</evidence>
<dbReference type="PANTHER" id="PTHR43484:SF1">
    <property type="entry name" value="FLAGELLAR MOTOR SWITCH PROTEIN FLIN"/>
    <property type="match status" value="1"/>
</dbReference>
<keyword evidence="5" id="KW-0283">Flagellar rotation</keyword>
<evidence type="ECO:0000256" key="5">
    <source>
        <dbReference type="ARBA" id="ARBA00022779"/>
    </source>
</evidence>
<dbReference type="GO" id="GO:0003774">
    <property type="term" value="F:cytoskeletal motor activity"/>
    <property type="evidence" value="ECO:0007669"/>
    <property type="project" value="InterPro"/>
</dbReference>
<organism evidence="10">
    <name type="scientific">hydrothermal vent metagenome</name>
    <dbReference type="NCBI Taxonomy" id="652676"/>
    <lineage>
        <taxon>unclassified sequences</taxon>
        <taxon>metagenomes</taxon>
        <taxon>ecological metagenomes</taxon>
    </lineage>
</organism>
<evidence type="ECO:0000256" key="2">
    <source>
        <dbReference type="ARBA" id="ARBA00009226"/>
    </source>
</evidence>
<sequence length="292" mass="31954">MSDFIKLFEDETVGTIEALVGEAPTLSLQDEQELTIISNIVPPIVLTKIKVSGDVEANIMVAFPPNMAAALSDMMMGEEASDREDVTDDDLDAAKEIVSNIFGAIATALSGQKELPVLSFSIDSIEALAGGDEVSLEAFSKMYVYKFSLATISSMLMFIIDEKLLHALFPSQAETQTSGSVMEQEEHHSGNCEEEQVHLSEEEMKNISLIMDVKLPVRVRIGKKKMLLKDVLNMDIGSVIELNQLANDPLDILVDNHIIAQGEVVIVDGNFGIQITTIGTKKERLKQLKGKE</sequence>
<dbReference type="SUPFAM" id="SSF103039">
    <property type="entry name" value="CheC-like"/>
    <property type="match status" value="1"/>
</dbReference>
<evidence type="ECO:0000256" key="3">
    <source>
        <dbReference type="ARBA" id="ARBA00022475"/>
    </source>
</evidence>
<keyword evidence="10" id="KW-0969">Cilium</keyword>
<dbReference type="GO" id="GO:0005886">
    <property type="term" value="C:plasma membrane"/>
    <property type="evidence" value="ECO:0007669"/>
    <property type="project" value="UniProtKB-SubCell"/>
</dbReference>
<dbReference type="Gene3D" id="3.40.1550.10">
    <property type="entry name" value="CheC-like"/>
    <property type="match status" value="1"/>
</dbReference>
<name>A0A1W1CLY9_9ZZZZ</name>
<accession>A0A1W1CLY9</accession>
<dbReference type="InterPro" id="IPR028976">
    <property type="entry name" value="CheC-like_sf"/>
</dbReference>
<dbReference type="InterPro" id="IPR036429">
    <property type="entry name" value="SpoA-like_sf"/>
</dbReference>
<keyword evidence="4" id="KW-0145">Chemotaxis</keyword>
<reference evidence="10" key="1">
    <citation type="submission" date="2016-10" db="EMBL/GenBank/DDBJ databases">
        <authorList>
            <person name="de Groot N.N."/>
        </authorList>
    </citation>
    <scope>NUCLEOTIDE SEQUENCE</scope>
</reference>
<feature type="domain" description="Flagellar motor switch protein FliN-like C-terminal" evidence="8">
    <location>
        <begin position="209"/>
        <end position="278"/>
    </location>
</feature>
<protein>
    <submittedName>
        <fullName evidence="10">Flagellar motor switch protein FliN</fullName>
    </submittedName>
</protein>
<evidence type="ECO:0000259" key="8">
    <source>
        <dbReference type="Pfam" id="PF01052"/>
    </source>
</evidence>
<dbReference type="NCBIfam" id="NF006272">
    <property type="entry name" value="PRK08432.1"/>
    <property type="match status" value="1"/>
</dbReference>
<feature type="compositionally biased region" description="Basic and acidic residues" evidence="7">
    <location>
        <begin position="184"/>
        <end position="195"/>
    </location>
</feature>
<dbReference type="InterPro" id="IPR001172">
    <property type="entry name" value="FliN_T3SS_HrcQb"/>
</dbReference>
<dbReference type="EMBL" id="FPHH01000094">
    <property type="protein sequence ID" value="SFV66826.1"/>
    <property type="molecule type" value="Genomic_DNA"/>
</dbReference>
<dbReference type="NCBIfam" id="TIGR02480">
    <property type="entry name" value="fliN"/>
    <property type="match status" value="1"/>
</dbReference>
<feature type="domain" description="Chemotaxis phosphatase CheX-like" evidence="9">
    <location>
        <begin position="48"/>
        <end position="112"/>
    </location>
</feature>
<dbReference type="SUPFAM" id="SSF101801">
    <property type="entry name" value="Surface presentation of antigens (SPOA)"/>
    <property type="match status" value="1"/>
</dbReference>
<dbReference type="GO" id="GO:0006935">
    <property type="term" value="P:chemotaxis"/>
    <property type="evidence" value="ECO:0007669"/>
    <property type="project" value="UniProtKB-KW"/>
</dbReference>